<dbReference type="InterPro" id="IPR018247">
    <property type="entry name" value="EF_Hand_1_Ca_BS"/>
</dbReference>
<evidence type="ECO:0008006" key="3">
    <source>
        <dbReference type="Google" id="ProtNLM"/>
    </source>
</evidence>
<keyword evidence="2" id="KW-1185">Reference proteome</keyword>
<dbReference type="PROSITE" id="PS00018">
    <property type="entry name" value="EF_HAND_1"/>
    <property type="match status" value="1"/>
</dbReference>
<name>A0ABQ6H6W7_9GAMM</name>
<organism evidence="1 2">
    <name type="scientific">Thalassotalea eurytherma</name>
    <dbReference type="NCBI Taxonomy" id="1144278"/>
    <lineage>
        <taxon>Bacteria</taxon>
        <taxon>Pseudomonadati</taxon>
        <taxon>Pseudomonadota</taxon>
        <taxon>Gammaproteobacteria</taxon>
        <taxon>Alteromonadales</taxon>
        <taxon>Colwelliaceae</taxon>
        <taxon>Thalassotalea</taxon>
    </lineage>
</organism>
<dbReference type="Proteomes" id="UP001157133">
    <property type="component" value="Unassembled WGS sequence"/>
</dbReference>
<sequence>MFKQKLEKKPWLIKSTCTALLTSLLVACGSSSDDSGVGYVKFYNASSNAPDIIFTVDEDLETSETDAVEITYNGLGYGEALSYAQYPSASYFYELAWQDDDSSERSELAIIDQGPLEITEDTMHFVVIDNDVQLAQVSVYQYPMIADDDDDTYDLFNLRVLNSQEVPLDVYYSKTDETFNEAILFDTANYQTLLENQKLEQGSYIFYLTASGDTDVVFESEEVAFSYSAQYLMAIRENPSNSQSPYLMDRISNTAIVALSDVNAQAQVSFYNAIGLADEYFPEYQGEVDVYLQGTDNDPVAQAIAIGQYTESVVNENGDFSLDVLISGQNQSLLKNHLLSLPENSAKTVFLYGDEEYVDEDGDGDVDEDGDGQVDEIEFTVHSLVVDNSQLTGLYSHQVMLVNLIDDELYSAVNAYFVRSSETITTADNKLAAGYADTDSLTLNNNTYEVYLTAKDNSSDVILASFEMILDETSSNQFLVIEEDDNSPTGFSATLLAQHLLTNSE</sequence>
<dbReference type="EMBL" id="BSSU01000007">
    <property type="protein sequence ID" value="GLX82191.1"/>
    <property type="molecule type" value="Genomic_DNA"/>
</dbReference>
<proteinExistence type="predicted"/>
<comment type="caution">
    <text evidence="1">The sequence shown here is derived from an EMBL/GenBank/DDBJ whole genome shotgun (WGS) entry which is preliminary data.</text>
</comment>
<accession>A0ABQ6H6W7</accession>
<dbReference type="PROSITE" id="PS51257">
    <property type="entry name" value="PROKAR_LIPOPROTEIN"/>
    <property type="match status" value="1"/>
</dbReference>
<evidence type="ECO:0000313" key="1">
    <source>
        <dbReference type="EMBL" id="GLX82191.1"/>
    </source>
</evidence>
<reference evidence="1 2" key="1">
    <citation type="submission" date="2023-03" db="EMBL/GenBank/DDBJ databases">
        <title>Draft genome sequence of Thalassotalea eurytherma JCM 18482T.</title>
        <authorList>
            <person name="Sawabe T."/>
        </authorList>
    </citation>
    <scope>NUCLEOTIDE SEQUENCE [LARGE SCALE GENOMIC DNA]</scope>
    <source>
        <strain evidence="1 2">JCM 18482</strain>
    </source>
</reference>
<evidence type="ECO:0000313" key="2">
    <source>
        <dbReference type="Proteomes" id="UP001157133"/>
    </source>
</evidence>
<dbReference type="RefSeq" id="WP_284207550.1">
    <property type="nucleotide sequence ID" value="NZ_BSSU01000007.1"/>
</dbReference>
<gene>
    <name evidence="1" type="ORF">theurythT_16430</name>
</gene>
<protein>
    <recommendedName>
        <fullName evidence="3">DUF4397 domain-containing protein</fullName>
    </recommendedName>
</protein>